<protein>
    <recommendedName>
        <fullName evidence="2">WRKY19-like zinc finger domain-containing protein</fullName>
    </recommendedName>
</protein>
<dbReference type="InterPro" id="IPR056866">
    <property type="entry name" value="Znf_WRKY19"/>
</dbReference>
<feature type="domain" description="WRKY19-like zinc finger" evidence="2">
    <location>
        <begin position="336"/>
        <end position="360"/>
    </location>
</feature>
<keyword evidence="4" id="KW-1185">Reference proteome</keyword>
<feature type="non-terminal residue" evidence="3">
    <location>
        <position position="407"/>
    </location>
</feature>
<accession>A0A225WYH3</accession>
<dbReference type="AlphaFoldDB" id="A0A225WYH3"/>
<proteinExistence type="predicted"/>
<name>A0A225WYH3_9STRA</name>
<organism evidence="3 4">
    <name type="scientific">Phytophthora megakarya</name>
    <dbReference type="NCBI Taxonomy" id="4795"/>
    <lineage>
        <taxon>Eukaryota</taxon>
        <taxon>Sar</taxon>
        <taxon>Stramenopiles</taxon>
        <taxon>Oomycota</taxon>
        <taxon>Peronosporomycetes</taxon>
        <taxon>Peronosporales</taxon>
        <taxon>Peronosporaceae</taxon>
        <taxon>Phytophthora</taxon>
    </lineage>
</organism>
<comment type="caution">
    <text evidence="3">The sequence shown here is derived from an EMBL/GenBank/DDBJ whole genome shotgun (WGS) entry which is preliminary data.</text>
</comment>
<feature type="region of interest" description="Disordered" evidence="1">
    <location>
        <begin position="147"/>
        <end position="169"/>
    </location>
</feature>
<evidence type="ECO:0000256" key="1">
    <source>
        <dbReference type="SAM" id="MobiDB-lite"/>
    </source>
</evidence>
<evidence type="ECO:0000313" key="4">
    <source>
        <dbReference type="Proteomes" id="UP000198211"/>
    </source>
</evidence>
<reference evidence="4" key="1">
    <citation type="submission" date="2017-03" db="EMBL/GenBank/DDBJ databases">
        <title>Phytopthora megakarya and P. palmivora, two closely related causual agents of cacao black pod achieved similar genome size and gene model numbers by different mechanisms.</title>
        <authorList>
            <person name="Ali S."/>
            <person name="Shao J."/>
            <person name="Larry D.J."/>
            <person name="Kronmiller B."/>
            <person name="Shen D."/>
            <person name="Strem M.D."/>
            <person name="Melnick R.L."/>
            <person name="Guiltinan M.J."/>
            <person name="Tyler B.M."/>
            <person name="Meinhardt L.W."/>
            <person name="Bailey B.A."/>
        </authorList>
    </citation>
    <scope>NUCLEOTIDE SEQUENCE [LARGE SCALE GENOMIC DNA]</scope>
    <source>
        <strain evidence="4">zdho120</strain>
    </source>
</reference>
<dbReference type="PANTHER" id="PTHR31827">
    <property type="entry name" value="EMB|CAB89363.1"/>
    <property type="match status" value="1"/>
</dbReference>
<gene>
    <name evidence="3" type="ORF">PHMEG_0003512</name>
</gene>
<sequence length="407" mass="44996">MSTQINDGSCDFFTHPKPFFESDCHHPVPVTIDELPHPENEVSVRVGRKYCRWRAKTKRVNKYCTTHGCGNISVSRGLCRGHGGGRRCHFAGCAKGAQSCSIFCWAHGGGCRCEVKGCMRSRKSKHFCVDHVKLECTIPTMAIPQALEVPKTTTSASTTQSGSPPHTPQEIENQYWEMVPQLCPFVPPGPSDTKTISISIRRGCSGRSSSIMLPREHVLARHLERLVSYETSQPKQPVSQQPLNYDVVGALSSVVQYIHANNASHEAPDSSIAALFNSLLPPSDHVKVSVINKEASRHRLTHPESCRRTRSTKHCKMLGCGNISVSRGLCRGHGGGRRCHHIGCTKSAQSRSVFCWSHGGGRRCEVESCKRSRKSKRFCADHVHLEQPITRKGGNVLKMILNDADED</sequence>
<evidence type="ECO:0000259" key="2">
    <source>
        <dbReference type="Pfam" id="PF24906"/>
    </source>
</evidence>
<dbReference type="PANTHER" id="PTHR31827:SF1">
    <property type="entry name" value="EMB|CAB89363.1"/>
    <property type="match status" value="1"/>
</dbReference>
<dbReference type="Pfam" id="PF24906">
    <property type="entry name" value="Zf_WRKY19"/>
    <property type="match status" value="1"/>
</dbReference>
<dbReference type="Proteomes" id="UP000198211">
    <property type="component" value="Unassembled WGS sequence"/>
</dbReference>
<dbReference type="EMBL" id="NBNE01000181">
    <property type="protein sequence ID" value="OWZ21860.1"/>
    <property type="molecule type" value="Genomic_DNA"/>
</dbReference>
<feature type="compositionally biased region" description="Low complexity" evidence="1">
    <location>
        <begin position="152"/>
        <end position="163"/>
    </location>
</feature>
<dbReference type="OrthoDB" id="126132at2759"/>
<evidence type="ECO:0000313" key="3">
    <source>
        <dbReference type="EMBL" id="OWZ21860.1"/>
    </source>
</evidence>